<name>A0A4C1SNN6_EUMVA</name>
<proteinExistence type="predicted"/>
<gene>
    <name evidence="2" type="ORF">EVAR_69149_1</name>
</gene>
<comment type="caution">
    <text evidence="2">The sequence shown here is derived from an EMBL/GenBank/DDBJ whole genome shotgun (WGS) entry which is preliminary data.</text>
</comment>
<evidence type="ECO:0000313" key="2">
    <source>
        <dbReference type="EMBL" id="GBP03526.1"/>
    </source>
</evidence>
<evidence type="ECO:0000313" key="3">
    <source>
        <dbReference type="Proteomes" id="UP000299102"/>
    </source>
</evidence>
<organism evidence="2 3">
    <name type="scientific">Eumeta variegata</name>
    <name type="common">Bagworm moth</name>
    <name type="synonym">Eumeta japonica</name>
    <dbReference type="NCBI Taxonomy" id="151549"/>
    <lineage>
        <taxon>Eukaryota</taxon>
        <taxon>Metazoa</taxon>
        <taxon>Ecdysozoa</taxon>
        <taxon>Arthropoda</taxon>
        <taxon>Hexapoda</taxon>
        <taxon>Insecta</taxon>
        <taxon>Pterygota</taxon>
        <taxon>Neoptera</taxon>
        <taxon>Endopterygota</taxon>
        <taxon>Lepidoptera</taxon>
        <taxon>Glossata</taxon>
        <taxon>Ditrysia</taxon>
        <taxon>Tineoidea</taxon>
        <taxon>Psychidae</taxon>
        <taxon>Oiketicinae</taxon>
        <taxon>Eumeta</taxon>
    </lineage>
</organism>
<accession>A0A4C1SNN6</accession>
<dbReference type="EMBL" id="BGZK01003667">
    <property type="protein sequence ID" value="GBP03526.1"/>
    <property type="molecule type" value="Genomic_DNA"/>
</dbReference>
<feature type="non-terminal residue" evidence="2">
    <location>
        <position position="1"/>
    </location>
</feature>
<feature type="compositionally biased region" description="Pro residues" evidence="1">
    <location>
        <begin position="28"/>
        <end position="38"/>
    </location>
</feature>
<reference evidence="2 3" key="1">
    <citation type="journal article" date="2019" name="Commun. Biol.">
        <title>The bagworm genome reveals a unique fibroin gene that provides high tensile strength.</title>
        <authorList>
            <person name="Kono N."/>
            <person name="Nakamura H."/>
            <person name="Ohtoshi R."/>
            <person name="Tomita M."/>
            <person name="Numata K."/>
            <person name="Arakawa K."/>
        </authorList>
    </citation>
    <scope>NUCLEOTIDE SEQUENCE [LARGE SCALE GENOMIC DNA]</scope>
</reference>
<dbReference type="Proteomes" id="UP000299102">
    <property type="component" value="Unassembled WGS sequence"/>
</dbReference>
<protein>
    <submittedName>
        <fullName evidence="2">Uncharacterized protein</fullName>
    </submittedName>
</protein>
<feature type="region of interest" description="Disordered" evidence="1">
    <location>
        <begin position="28"/>
        <end position="54"/>
    </location>
</feature>
<dbReference type="AlphaFoldDB" id="A0A4C1SNN6"/>
<evidence type="ECO:0000256" key="1">
    <source>
        <dbReference type="SAM" id="MobiDB-lite"/>
    </source>
</evidence>
<sequence length="77" mass="7877">QAIAGAVPLASHPGMPSCDRKCCLQVPPPTTIRPPSTHPPTTNTGGGRNGPLLNGGANLTVSRVRFYVAQFGGAMPI</sequence>
<keyword evidence="3" id="KW-1185">Reference proteome</keyword>